<comment type="caution">
    <text evidence="1">The sequence shown here is derived from an EMBL/GenBank/DDBJ whole genome shotgun (WGS) entry which is preliminary data.</text>
</comment>
<accession>A0A8X6WK21</accession>
<reference evidence="1" key="1">
    <citation type="submission" date="2020-08" db="EMBL/GenBank/DDBJ databases">
        <title>Multicomponent nature underlies the extraordinary mechanical properties of spider dragline silk.</title>
        <authorList>
            <person name="Kono N."/>
            <person name="Nakamura H."/>
            <person name="Mori M."/>
            <person name="Yoshida Y."/>
            <person name="Ohtoshi R."/>
            <person name="Malay A.D."/>
            <person name="Moran D.A.P."/>
            <person name="Tomita M."/>
            <person name="Numata K."/>
            <person name="Arakawa K."/>
        </authorList>
    </citation>
    <scope>NUCLEOTIDE SEQUENCE</scope>
</reference>
<sequence length="117" mass="13577">MDMYNKVLLYTAVLRPILSYGSPVWGYAAKSNVKILETAQNSVIRTITKANRYTENSKIYKALKLHPFKKYIQILAKKIFANIPNINNSNLINLQNYIPLDNHKRPRRILLDSYNPP</sequence>
<dbReference type="AlphaFoldDB" id="A0A8X6WK21"/>
<proteinExistence type="predicted"/>
<gene>
    <name evidence="1" type="primary">NCL1_40832</name>
    <name evidence="1" type="ORF">TNCV_4845621</name>
</gene>
<dbReference type="Proteomes" id="UP000887159">
    <property type="component" value="Unassembled WGS sequence"/>
</dbReference>
<protein>
    <submittedName>
        <fullName evidence="1">Uncharacterized protein</fullName>
    </submittedName>
</protein>
<keyword evidence="2" id="KW-1185">Reference proteome</keyword>
<name>A0A8X6WK21_TRICX</name>
<evidence type="ECO:0000313" key="1">
    <source>
        <dbReference type="EMBL" id="GFY36190.1"/>
    </source>
</evidence>
<dbReference type="EMBL" id="BMAU01021435">
    <property type="protein sequence ID" value="GFY36190.1"/>
    <property type="molecule type" value="Genomic_DNA"/>
</dbReference>
<evidence type="ECO:0000313" key="2">
    <source>
        <dbReference type="Proteomes" id="UP000887159"/>
    </source>
</evidence>
<organism evidence="1 2">
    <name type="scientific">Trichonephila clavipes</name>
    <name type="common">Golden silk orbweaver</name>
    <name type="synonym">Nephila clavipes</name>
    <dbReference type="NCBI Taxonomy" id="2585209"/>
    <lineage>
        <taxon>Eukaryota</taxon>
        <taxon>Metazoa</taxon>
        <taxon>Ecdysozoa</taxon>
        <taxon>Arthropoda</taxon>
        <taxon>Chelicerata</taxon>
        <taxon>Arachnida</taxon>
        <taxon>Araneae</taxon>
        <taxon>Araneomorphae</taxon>
        <taxon>Entelegynae</taxon>
        <taxon>Araneoidea</taxon>
        <taxon>Nephilidae</taxon>
        <taxon>Trichonephila</taxon>
    </lineage>
</organism>